<proteinExistence type="predicted"/>
<dbReference type="Proteomes" id="UP000242243">
    <property type="component" value="Unassembled WGS sequence"/>
</dbReference>
<evidence type="ECO:0000313" key="6">
    <source>
        <dbReference type="Proteomes" id="UP000242243"/>
    </source>
</evidence>
<dbReference type="PANTHER" id="PTHR32089">
    <property type="entry name" value="METHYL-ACCEPTING CHEMOTAXIS PROTEIN MCPB"/>
    <property type="match status" value="1"/>
</dbReference>
<dbReference type="STRING" id="306540.SAMN05421839_10379"/>
<dbReference type="InterPro" id="IPR004089">
    <property type="entry name" value="MCPsignal_dom"/>
</dbReference>
<accession>A0A1I5LZX3</accession>
<dbReference type="Proteomes" id="UP000321547">
    <property type="component" value="Unassembled WGS sequence"/>
</dbReference>
<name>A0A1I5LZX3_9BACI</name>
<dbReference type="SMART" id="SM00283">
    <property type="entry name" value="MA"/>
    <property type="match status" value="1"/>
</dbReference>
<dbReference type="GO" id="GO:0016020">
    <property type="term" value="C:membrane"/>
    <property type="evidence" value="ECO:0007669"/>
    <property type="project" value="InterPro"/>
</dbReference>
<evidence type="ECO:0000313" key="7">
    <source>
        <dbReference type="Proteomes" id="UP000321547"/>
    </source>
</evidence>
<gene>
    <name evidence="4" type="ORF">HHA03_04980</name>
    <name evidence="5" type="ORF">SAMN05421839_10379</name>
</gene>
<evidence type="ECO:0000259" key="3">
    <source>
        <dbReference type="PROSITE" id="PS50111"/>
    </source>
</evidence>
<keyword evidence="1 2" id="KW-0807">Transducer</keyword>
<evidence type="ECO:0000256" key="1">
    <source>
        <dbReference type="ARBA" id="ARBA00023224"/>
    </source>
</evidence>
<evidence type="ECO:0000313" key="4">
    <source>
        <dbReference type="EMBL" id="GEM00966.1"/>
    </source>
</evidence>
<dbReference type="RefSeq" id="WP_089830071.1">
    <property type="nucleotide sequence ID" value="NZ_BJWI01000003.1"/>
</dbReference>
<reference evidence="4 7" key="2">
    <citation type="submission" date="2019-07" db="EMBL/GenBank/DDBJ databases">
        <title>Whole genome shotgun sequence of Halolactibacillus halophilus NBRC 100868.</title>
        <authorList>
            <person name="Hosoyama A."/>
            <person name="Uohara A."/>
            <person name="Ohji S."/>
            <person name="Ichikawa N."/>
        </authorList>
    </citation>
    <scope>NUCLEOTIDE SEQUENCE [LARGE SCALE GENOMIC DNA]</scope>
    <source>
        <strain evidence="4 7">NBRC 100868</strain>
    </source>
</reference>
<dbReference type="AlphaFoldDB" id="A0A1I5LZX3"/>
<dbReference type="EMBL" id="BJWI01000003">
    <property type="protein sequence ID" value="GEM00966.1"/>
    <property type="molecule type" value="Genomic_DNA"/>
</dbReference>
<dbReference type="PANTHER" id="PTHR32089:SF112">
    <property type="entry name" value="LYSOZYME-LIKE PROTEIN-RELATED"/>
    <property type="match status" value="1"/>
</dbReference>
<feature type="domain" description="Methyl-accepting transducer" evidence="3">
    <location>
        <begin position="8"/>
        <end position="259"/>
    </location>
</feature>
<sequence>MLVGIQYDTDQTVKSSKVVDVKIAESTAHTASMSESLNQLPATMEELNSTIIELEHASIQIEDKATVMDNVSTGQVEVIDSITKETTTLNRHVKHNHETAHNQIASMAQTVTDAIGDVAAVKQIDDLTKTILDISGQTNLLALNASIEAARAGEAGKGFSVVASEIRNIAASTENTASHIQTMNGVVNTAVNRLVKESEAMMDYLKSDVLIDYQHVNKEVTRFTDQMTELKDVFIDFKQHTNTFKSTSRHMAGSLKQMTEATEDAVTRVVSSSESAAALLENMEGMRQSSNSQRDIIQRLTMQLAPFKRIE</sequence>
<organism evidence="5 6">
    <name type="scientific">Halolactibacillus halophilus</name>
    <dbReference type="NCBI Taxonomy" id="306540"/>
    <lineage>
        <taxon>Bacteria</taxon>
        <taxon>Bacillati</taxon>
        <taxon>Bacillota</taxon>
        <taxon>Bacilli</taxon>
        <taxon>Bacillales</taxon>
        <taxon>Bacillaceae</taxon>
        <taxon>Halolactibacillus</taxon>
    </lineage>
</organism>
<keyword evidence="7" id="KW-1185">Reference proteome</keyword>
<dbReference type="PROSITE" id="PS50111">
    <property type="entry name" value="CHEMOTAXIS_TRANSDUC_2"/>
    <property type="match status" value="1"/>
</dbReference>
<dbReference type="SUPFAM" id="SSF58104">
    <property type="entry name" value="Methyl-accepting chemotaxis protein (MCP) signaling domain"/>
    <property type="match status" value="1"/>
</dbReference>
<dbReference type="Gene3D" id="1.10.287.950">
    <property type="entry name" value="Methyl-accepting chemotaxis protein"/>
    <property type="match status" value="1"/>
</dbReference>
<dbReference type="OrthoDB" id="9807021at2"/>
<dbReference type="Pfam" id="PF00015">
    <property type="entry name" value="MCPsignal"/>
    <property type="match status" value="1"/>
</dbReference>
<reference evidence="5 6" key="1">
    <citation type="submission" date="2016-10" db="EMBL/GenBank/DDBJ databases">
        <authorList>
            <person name="de Groot N.N."/>
        </authorList>
    </citation>
    <scope>NUCLEOTIDE SEQUENCE [LARGE SCALE GENOMIC DNA]</scope>
    <source>
        <strain evidence="5 6">DSM 17073</strain>
    </source>
</reference>
<evidence type="ECO:0000313" key="5">
    <source>
        <dbReference type="EMBL" id="SFP02825.1"/>
    </source>
</evidence>
<dbReference type="EMBL" id="FOXC01000003">
    <property type="protein sequence ID" value="SFP02825.1"/>
    <property type="molecule type" value="Genomic_DNA"/>
</dbReference>
<evidence type="ECO:0000256" key="2">
    <source>
        <dbReference type="PROSITE-ProRule" id="PRU00284"/>
    </source>
</evidence>
<dbReference type="GO" id="GO:0007165">
    <property type="term" value="P:signal transduction"/>
    <property type="evidence" value="ECO:0007669"/>
    <property type="project" value="UniProtKB-KW"/>
</dbReference>
<protein>
    <submittedName>
        <fullName evidence="5">Methyl-accepting chemotaxis protein (MCP) signalling domain-containing protein</fullName>
    </submittedName>
</protein>